<evidence type="ECO:0000313" key="1">
    <source>
        <dbReference type="EMBL" id="CAG8458371.1"/>
    </source>
</evidence>
<sequence length="136" mass="16085">MSLNKRNYIKQNIKLLDYDSEIKGEIGNKSFERVFKIYSKNMKEFVVLKAFHNDPTDFDKIYLMDLFERTPVEFKNLYSNAWDGNPDLRPTIKKKKYCCIKGKFDEKIRKNGFIDEGNEDTDEDDSCNAEMINCEP</sequence>
<name>A0ABM8VVU7_GIGMA</name>
<proteinExistence type="predicted"/>
<dbReference type="Proteomes" id="UP000789901">
    <property type="component" value="Unassembled WGS sequence"/>
</dbReference>
<keyword evidence="2" id="KW-1185">Reference proteome</keyword>
<organism evidence="1 2">
    <name type="scientific">Gigaspora margarita</name>
    <dbReference type="NCBI Taxonomy" id="4874"/>
    <lineage>
        <taxon>Eukaryota</taxon>
        <taxon>Fungi</taxon>
        <taxon>Fungi incertae sedis</taxon>
        <taxon>Mucoromycota</taxon>
        <taxon>Glomeromycotina</taxon>
        <taxon>Glomeromycetes</taxon>
        <taxon>Diversisporales</taxon>
        <taxon>Gigasporaceae</taxon>
        <taxon>Gigaspora</taxon>
    </lineage>
</organism>
<comment type="caution">
    <text evidence="1">The sequence shown here is derived from an EMBL/GenBank/DDBJ whole genome shotgun (WGS) entry which is preliminary data.</text>
</comment>
<accession>A0ABM8VVU7</accession>
<dbReference type="EMBL" id="CAJVQB010000017">
    <property type="protein sequence ID" value="CAG8458371.1"/>
    <property type="molecule type" value="Genomic_DNA"/>
</dbReference>
<reference evidence="1 2" key="1">
    <citation type="submission" date="2021-06" db="EMBL/GenBank/DDBJ databases">
        <authorList>
            <person name="Kallberg Y."/>
            <person name="Tangrot J."/>
            <person name="Rosling A."/>
        </authorList>
    </citation>
    <scope>NUCLEOTIDE SEQUENCE [LARGE SCALE GENOMIC DNA]</scope>
    <source>
        <strain evidence="1 2">120-4 pot B 10/14</strain>
    </source>
</reference>
<protein>
    <submittedName>
        <fullName evidence="1">26038_t:CDS:1</fullName>
    </submittedName>
</protein>
<evidence type="ECO:0000313" key="2">
    <source>
        <dbReference type="Proteomes" id="UP000789901"/>
    </source>
</evidence>
<gene>
    <name evidence="1" type="ORF">GMARGA_LOCUS175</name>
</gene>